<name>A0ABX9LUX2_9LACO</name>
<evidence type="ECO:0000313" key="2">
    <source>
        <dbReference type="Proteomes" id="UP000283380"/>
    </source>
</evidence>
<dbReference type="EMBL" id="QOCU01000006">
    <property type="protein sequence ID" value="RHW50648.1"/>
    <property type="molecule type" value="Genomic_DNA"/>
</dbReference>
<sequence length="131" mass="15767">MLFYTRKYKLIDVQIELTRFRIKKGKEKKAQEWMDFLNQHHKDTVATMAGEKMYIETVFKEDNQDGYTYLYWYSIQGIGGNAVEESESYIDKKHLKYWDECIDEKYHPVDMILEQSLLAPRLEQIIKKAEN</sequence>
<evidence type="ECO:0000313" key="1">
    <source>
        <dbReference type="EMBL" id="RHW50648.1"/>
    </source>
</evidence>
<dbReference type="Proteomes" id="UP000283380">
    <property type="component" value="Unassembled WGS sequence"/>
</dbReference>
<organism evidence="1 2">
    <name type="scientific">Lactobacillus bombicola</name>
    <dbReference type="NCBI Taxonomy" id="1505723"/>
    <lineage>
        <taxon>Bacteria</taxon>
        <taxon>Bacillati</taxon>
        <taxon>Bacillota</taxon>
        <taxon>Bacilli</taxon>
        <taxon>Lactobacillales</taxon>
        <taxon>Lactobacillaceae</taxon>
        <taxon>Lactobacillus</taxon>
    </lineage>
</organism>
<proteinExistence type="predicted"/>
<dbReference type="InterPro" id="IPR046174">
    <property type="entry name" value="DUF6176"/>
</dbReference>
<accession>A0ABX9LUX2</accession>
<keyword evidence="2" id="KW-1185">Reference proteome</keyword>
<dbReference type="Pfam" id="PF19673">
    <property type="entry name" value="DUF6176"/>
    <property type="match status" value="1"/>
</dbReference>
<comment type="caution">
    <text evidence="1">The sequence shown here is derived from an EMBL/GenBank/DDBJ whole genome shotgun (WGS) entry which is preliminary data.</text>
</comment>
<gene>
    <name evidence="1" type="ORF">DS834_05035</name>
</gene>
<reference evidence="1 2" key="1">
    <citation type="submission" date="2018-07" db="EMBL/GenBank/DDBJ databases">
        <title>Genome sequences of six Lactobacillus spp. isolated from bumble bee guts.</title>
        <authorList>
            <person name="Motta E.V.S."/>
            <person name="Moran N.A."/>
        </authorList>
    </citation>
    <scope>NUCLEOTIDE SEQUENCE [LARGE SCALE GENOMIC DNA]</scope>
    <source>
        <strain evidence="1 2">BI-4G</strain>
    </source>
</reference>
<protein>
    <submittedName>
        <fullName evidence="1">Uncharacterized protein</fullName>
    </submittedName>
</protein>